<dbReference type="PRINTS" id="PR00081">
    <property type="entry name" value="GDHRDH"/>
</dbReference>
<dbReference type="InterPro" id="IPR002347">
    <property type="entry name" value="SDR_fam"/>
</dbReference>
<keyword evidence="3" id="KW-0560">Oxidoreductase</keyword>
<sequence length="298" mass="32291">MSTDRSDPSLGYTLPFQLTKKIHRKVPDILLPEREENLQRGKIIVITGGGTGIGAVRRPSLHRVGGTTLIIILTRLPRLNNGVTKVLAVPTDLVDESQVANLFQQVNKAFGRPADVVIANAGLALDTLKPVAEESVSTWWRVHETNVLGVHNTVVAWIRSQPDPKNPVGTMINVNSGLAGKIVPGNSAYSISKLASHRYMEFVAAEYPGIRSFTLLPGVVMSDMSQDSPFVQYAKDEAEQTGALALFLASSRANYLKGSLTSVNWDLDEMEAHKADIEQGLLTVKWVPILPTSGGSGF</sequence>
<dbReference type="InterPro" id="IPR036291">
    <property type="entry name" value="NAD(P)-bd_dom_sf"/>
</dbReference>
<name>A0A9P4I940_9PEZI</name>
<proteinExistence type="inferred from homology"/>
<protein>
    <submittedName>
        <fullName evidence="4">NAD(P)-binding protein</fullName>
    </submittedName>
</protein>
<comment type="caution">
    <text evidence="4">The sequence shown here is derived from an EMBL/GenBank/DDBJ whole genome shotgun (WGS) entry which is preliminary data.</text>
</comment>
<dbReference type="InterPro" id="IPR020904">
    <property type="entry name" value="Sc_DH/Rdtase_CS"/>
</dbReference>
<organism evidence="4 5">
    <name type="scientific">Rhizodiscina lignyota</name>
    <dbReference type="NCBI Taxonomy" id="1504668"/>
    <lineage>
        <taxon>Eukaryota</taxon>
        <taxon>Fungi</taxon>
        <taxon>Dikarya</taxon>
        <taxon>Ascomycota</taxon>
        <taxon>Pezizomycotina</taxon>
        <taxon>Dothideomycetes</taxon>
        <taxon>Pleosporomycetidae</taxon>
        <taxon>Aulographales</taxon>
        <taxon>Rhizodiscinaceae</taxon>
        <taxon>Rhizodiscina</taxon>
    </lineage>
</organism>
<dbReference type="EMBL" id="ML978130">
    <property type="protein sequence ID" value="KAF2096269.1"/>
    <property type="molecule type" value="Genomic_DNA"/>
</dbReference>
<evidence type="ECO:0000256" key="1">
    <source>
        <dbReference type="ARBA" id="ARBA00006484"/>
    </source>
</evidence>
<dbReference type="AlphaFoldDB" id="A0A9P4I940"/>
<evidence type="ECO:0000256" key="2">
    <source>
        <dbReference type="ARBA" id="ARBA00022857"/>
    </source>
</evidence>
<keyword evidence="5" id="KW-1185">Reference proteome</keyword>
<dbReference type="Proteomes" id="UP000799772">
    <property type="component" value="Unassembled WGS sequence"/>
</dbReference>
<dbReference type="PANTHER" id="PTHR42760">
    <property type="entry name" value="SHORT-CHAIN DEHYDROGENASES/REDUCTASES FAMILY MEMBER"/>
    <property type="match status" value="1"/>
</dbReference>
<comment type="similarity">
    <text evidence="1">Belongs to the short-chain dehydrogenases/reductases (SDR) family.</text>
</comment>
<dbReference type="OrthoDB" id="1933717at2759"/>
<reference evidence="4" key="1">
    <citation type="journal article" date="2020" name="Stud. Mycol.">
        <title>101 Dothideomycetes genomes: a test case for predicting lifestyles and emergence of pathogens.</title>
        <authorList>
            <person name="Haridas S."/>
            <person name="Albert R."/>
            <person name="Binder M."/>
            <person name="Bloem J."/>
            <person name="Labutti K."/>
            <person name="Salamov A."/>
            <person name="Andreopoulos B."/>
            <person name="Baker S."/>
            <person name="Barry K."/>
            <person name="Bills G."/>
            <person name="Bluhm B."/>
            <person name="Cannon C."/>
            <person name="Castanera R."/>
            <person name="Culley D."/>
            <person name="Daum C."/>
            <person name="Ezra D."/>
            <person name="Gonzalez J."/>
            <person name="Henrissat B."/>
            <person name="Kuo A."/>
            <person name="Liang C."/>
            <person name="Lipzen A."/>
            <person name="Lutzoni F."/>
            <person name="Magnuson J."/>
            <person name="Mondo S."/>
            <person name="Nolan M."/>
            <person name="Ohm R."/>
            <person name="Pangilinan J."/>
            <person name="Park H.-J."/>
            <person name="Ramirez L."/>
            <person name="Alfaro M."/>
            <person name="Sun H."/>
            <person name="Tritt A."/>
            <person name="Yoshinaga Y."/>
            <person name="Zwiers L.-H."/>
            <person name="Turgeon B."/>
            <person name="Goodwin S."/>
            <person name="Spatafora J."/>
            <person name="Crous P."/>
            <person name="Grigoriev I."/>
        </authorList>
    </citation>
    <scope>NUCLEOTIDE SEQUENCE</scope>
    <source>
        <strain evidence="4">CBS 133067</strain>
    </source>
</reference>
<evidence type="ECO:0000313" key="4">
    <source>
        <dbReference type="EMBL" id="KAF2096269.1"/>
    </source>
</evidence>
<dbReference type="PANTHER" id="PTHR42760:SF37">
    <property type="entry name" value="CLAVALDEHYDE DEHYDROGENASE"/>
    <property type="match status" value="1"/>
</dbReference>
<gene>
    <name evidence="4" type="ORF">NA57DRAFT_67775</name>
</gene>
<dbReference type="Pfam" id="PF00106">
    <property type="entry name" value="adh_short"/>
    <property type="match status" value="1"/>
</dbReference>
<dbReference type="GO" id="GO:0016616">
    <property type="term" value="F:oxidoreductase activity, acting on the CH-OH group of donors, NAD or NADP as acceptor"/>
    <property type="evidence" value="ECO:0007669"/>
    <property type="project" value="TreeGrafter"/>
</dbReference>
<keyword evidence="2" id="KW-0521">NADP</keyword>
<dbReference type="Gene3D" id="3.40.50.720">
    <property type="entry name" value="NAD(P)-binding Rossmann-like Domain"/>
    <property type="match status" value="1"/>
</dbReference>
<accession>A0A9P4I940</accession>
<dbReference type="PROSITE" id="PS00061">
    <property type="entry name" value="ADH_SHORT"/>
    <property type="match status" value="1"/>
</dbReference>
<evidence type="ECO:0000313" key="5">
    <source>
        <dbReference type="Proteomes" id="UP000799772"/>
    </source>
</evidence>
<evidence type="ECO:0000256" key="3">
    <source>
        <dbReference type="ARBA" id="ARBA00023002"/>
    </source>
</evidence>
<dbReference type="SUPFAM" id="SSF51735">
    <property type="entry name" value="NAD(P)-binding Rossmann-fold domains"/>
    <property type="match status" value="1"/>
</dbReference>
<dbReference type="CDD" id="cd05233">
    <property type="entry name" value="SDR_c"/>
    <property type="match status" value="1"/>
</dbReference>